<feature type="transmembrane region" description="Helical" evidence="10">
    <location>
        <begin position="383"/>
        <end position="402"/>
    </location>
</feature>
<dbReference type="EMBL" id="BEYU01000019">
    <property type="protein sequence ID" value="GBG26209.1"/>
    <property type="molecule type" value="Genomic_DNA"/>
</dbReference>
<feature type="transmembrane region" description="Helical" evidence="10">
    <location>
        <begin position="104"/>
        <end position="130"/>
    </location>
</feature>
<keyword evidence="3" id="KW-0813">Transport</keyword>
<sequence>MDFTAALEATLVANVKIICLVSIGAALTYSGHIDQRGVSDLGTIGYFVALPSLIFTNVGASLHAEDLQTLYVFPMTAVLYVVAGYALAWVLCKALAVPVEERHAVQAAIMFGNTGSLAIALLSALSFAGAEEDEAIHFQKKAITYCALFIVGQNIVMFSWGEALLRSRPKLEYSPAHDSDRGDGKNNDKDNLDIRTDTTSSTRRDRLAIPAAVAEEDTPMLADSIPENQTATQAAPPRDPPTSSSSSAGRSRPAPPPTLRKADPRMSASQPNLDRLAEYGSTRAEPLRERSHSAVLRRQGSGFLSRYPQLSHEDVQRLFSRIPLFSSAFAGVDEYDSDRDDETRSQESLPLASQSKQSRKRRRRSGFKRALVLGGRALKSPPLIAAILGVLVALTPPLRALFFGSHAPLSPLTQALESCGRMQVPSSMIMLSGAGTIRIMEELHAESFAFSKGSRAIILFTRSTCMAIVGVAWCKFCIWSGMSPPDGLIPFVLILEAIVPSAQNVVMLLLVHGDAAQGRAMAMVILEQYAVAIPFITFGIVLSVVYLQPFAT</sequence>
<accession>A0A2R5G7A6</accession>
<dbReference type="Proteomes" id="UP000241890">
    <property type="component" value="Unassembled WGS sequence"/>
</dbReference>
<dbReference type="AlphaFoldDB" id="A0A2R5G7A6"/>
<dbReference type="InterPro" id="IPR004776">
    <property type="entry name" value="Mem_transp_PIN-like"/>
</dbReference>
<keyword evidence="4 10" id="KW-0812">Transmembrane</keyword>
<keyword evidence="12" id="KW-1185">Reference proteome</keyword>
<evidence type="ECO:0000256" key="1">
    <source>
        <dbReference type="ARBA" id="ARBA00004141"/>
    </source>
</evidence>
<feature type="transmembrane region" description="Helical" evidence="10">
    <location>
        <begin position="523"/>
        <end position="547"/>
    </location>
</feature>
<feature type="transmembrane region" description="Helical" evidence="10">
    <location>
        <begin position="6"/>
        <end position="29"/>
    </location>
</feature>
<evidence type="ECO:0000256" key="4">
    <source>
        <dbReference type="ARBA" id="ARBA00022692"/>
    </source>
</evidence>
<proteinExistence type="inferred from homology"/>
<feature type="transmembrane region" description="Helical" evidence="10">
    <location>
        <begin position="70"/>
        <end position="92"/>
    </location>
</feature>
<keyword evidence="6 10" id="KW-0472">Membrane</keyword>
<comment type="caution">
    <text evidence="11">The sequence shown here is derived from an EMBL/GenBank/DDBJ whole genome shotgun (WGS) entry which is preliminary data.</text>
</comment>
<evidence type="ECO:0000256" key="10">
    <source>
        <dbReference type="SAM" id="Phobius"/>
    </source>
</evidence>
<evidence type="ECO:0000256" key="3">
    <source>
        <dbReference type="ARBA" id="ARBA00022448"/>
    </source>
</evidence>
<feature type="transmembrane region" description="Helical" evidence="10">
    <location>
        <begin position="488"/>
        <end position="511"/>
    </location>
</feature>
<comment type="subcellular location">
    <subcellularLocation>
        <location evidence="2">Endomembrane system</location>
    </subcellularLocation>
    <subcellularLocation>
        <location evidence="1">Membrane</location>
        <topology evidence="1">Multi-pass membrane protein</topology>
    </subcellularLocation>
</comment>
<dbReference type="PANTHER" id="PTHR31651:SF33">
    <property type="entry name" value="PROTEIN PIN-LIKES 1"/>
    <property type="match status" value="1"/>
</dbReference>
<evidence type="ECO:0008006" key="13">
    <source>
        <dbReference type="Google" id="ProtNLM"/>
    </source>
</evidence>
<feature type="transmembrane region" description="Helical" evidence="10">
    <location>
        <begin position="459"/>
        <end position="482"/>
    </location>
</feature>
<organism evidence="11 12">
    <name type="scientific">Hondaea fermentalgiana</name>
    <dbReference type="NCBI Taxonomy" id="2315210"/>
    <lineage>
        <taxon>Eukaryota</taxon>
        <taxon>Sar</taxon>
        <taxon>Stramenopiles</taxon>
        <taxon>Bigyra</taxon>
        <taxon>Labyrinthulomycetes</taxon>
        <taxon>Thraustochytrida</taxon>
        <taxon>Thraustochytriidae</taxon>
        <taxon>Hondaea</taxon>
    </lineage>
</organism>
<protein>
    <recommendedName>
        <fullName evidence="13">Auxin efflux carrier</fullName>
    </recommendedName>
</protein>
<reference evidence="11 12" key="1">
    <citation type="submission" date="2017-12" db="EMBL/GenBank/DDBJ databases">
        <title>Sequencing, de novo assembly and annotation of complete genome of a new Thraustochytrid species, strain FCC1311.</title>
        <authorList>
            <person name="Sedici K."/>
            <person name="Godart F."/>
            <person name="Aiese Cigliano R."/>
            <person name="Sanseverino W."/>
            <person name="Barakat M."/>
            <person name="Ortet P."/>
            <person name="Marechal E."/>
            <person name="Cagnac O."/>
            <person name="Amato A."/>
        </authorList>
    </citation>
    <scope>NUCLEOTIDE SEQUENCE [LARGE SCALE GENOMIC DNA]</scope>
</reference>
<name>A0A2R5G7A6_9STRA</name>
<dbReference type="GO" id="GO:0055085">
    <property type="term" value="P:transmembrane transport"/>
    <property type="evidence" value="ECO:0007669"/>
    <property type="project" value="InterPro"/>
</dbReference>
<evidence type="ECO:0000256" key="7">
    <source>
        <dbReference type="ARBA" id="ARBA00025100"/>
    </source>
</evidence>
<dbReference type="PANTHER" id="PTHR31651">
    <property type="match status" value="1"/>
</dbReference>
<dbReference type="Pfam" id="PF03547">
    <property type="entry name" value="Mem_trans"/>
    <property type="match status" value="1"/>
</dbReference>
<evidence type="ECO:0000313" key="11">
    <source>
        <dbReference type="EMBL" id="GBG26209.1"/>
    </source>
</evidence>
<dbReference type="GO" id="GO:0016020">
    <property type="term" value="C:membrane"/>
    <property type="evidence" value="ECO:0007669"/>
    <property type="project" value="UniProtKB-SubCell"/>
</dbReference>
<gene>
    <name evidence="11" type="ORF">FCC1311_024302</name>
</gene>
<dbReference type="InParanoid" id="A0A2R5G7A6"/>
<keyword evidence="5 10" id="KW-1133">Transmembrane helix</keyword>
<feature type="compositionally biased region" description="Basic and acidic residues" evidence="9">
    <location>
        <begin position="172"/>
        <end position="207"/>
    </location>
</feature>
<feature type="region of interest" description="Disordered" evidence="9">
    <location>
        <begin position="172"/>
        <end position="272"/>
    </location>
</feature>
<feature type="transmembrane region" description="Helical" evidence="10">
    <location>
        <begin position="41"/>
        <end position="64"/>
    </location>
</feature>
<evidence type="ECO:0000256" key="5">
    <source>
        <dbReference type="ARBA" id="ARBA00022989"/>
    </source>
</evidence>
<evidence type="ECO:0000256" key="6">
    <source>
        <dbReference type="ARBA" id="ARBA00023136"/>
    </source>
</evidence>
<evidence type="ECO:0000313" key="12">
    <source>
        <dbReference type="Proteomes" id="UP000241890"/>
    </source>
</evidence>
<dbReference type="InterPro" id="IPR045033">
    <property type="entry name" value="PILS1/3/4/5/7"/>
</dbReference>
<evidence type="ECO:0000256" key="2">
    <source>
        <dbReference type="ARBA" id="ARBA00004308"/>
    </source>
</evidence>
<feature type="transmembrane region" description="Helical" evidence="10">
    <location>
        <begin position="142"/>
        <end position="161"/>
    </location>
</feature>
<feature type="region of interest" description="Disordered" evidence="9">
    <location>
        <begin position="335"/>
        <end position="363"/>
    </location>
</feature>
<evidence type="ECO:0000256" key="9">
    <source>
        <dbReference type="SAM" id="MobiDB-lite"/>
    </source>
</evidence>
<dbReference type="GO" id="GO:0012505">
    <property type="term" value="C:endomembrane system"/>
    <property type="evidence" value="ECO:0007669"/>
    <property type="project" value="UniProtKB-SubCell"/>
</dbReference>
<comment type="similarity">
    <text evidence="8">Belongs to the auxin efflux carrier (TC 2.A.69.2) family.</text>
</comment>
<feature type="compositionally biased region" description="Low complexity" evidence="9">
    <location>
        <begin position="241"/>
        <end position="252"/>
    </location>
</feature>
<evidence type="ECO:0000256" key="8">
    <source>
        <dbReference type="ARBA" id="ARBA00025752"/>
    </source>
</evidence>
<dbReference type="OrthoDB" id="191139at2759"/>
<comment type="function">
    <text evidence="7">Involved in cellular auxin homeostasis by regulating auxin metabolism. Regulates intracellular auxin accumulation at the endoplasmic reticulum and thus auxin availability for nuclear auxin signaling.</text>
</comment>